<evidence type="ECO:0000256" key="1">
    <source>
        <dbReference type="SAM" id="MobiDB-lite"/>
    </source>
</evidence>
<keyword evidence="2" id="KW-0472">Membrane</keyword>
<gene>
    <name evidence="3" type="ORF">ARMGADRAFT_1036063</name>
</gene>
<dbReference type="Proteomes" id="UP000217790">
    <property type="component" value="Unassembled WGS sequence"/>
</dbReference>
<feature type="region of interest" description="Disordered" evidence="1">
    <location>
        <begin position="53"/>
        <end position="77"/>
    </location>
</feature>
<feature type="region of interest" description="Disordered" evidence="1">
    <location>
        <begin position="187"/>
        <end position="214"/>
    </location>
</feature>
<proteinExistence type="predicted"/>
<sequence length="274" mass="29140">MSLTGLSSIGTGIGLPSHLLPSETSELPSSSHVEPTLFSTAFSDPFRPQTTGLSCPELQQLSGTSGTSSSSARSSDSTPTLIITTFAGESTVTLTLTSAAAPSSLHGSYSYQLQKTTAIIIAVIGPIFFLLLLLLGVVFLRRIRKTRGHALSPFPVATPLGRQAVRLSPHGSNLPGKRKRRVMALQPPLDDNSLEQSVSGSTVEREGDHVPSGEAIPHARAVNNEAAAEILRLSAQIQQLISQRALVLHPDSHRELDVPPAYVEDATEDILRET</sequence>
<dbReference type="InParanoid" id="A0A2H3DEJ1"/>
<evidence type="ECO:0000313" key="3">
    <source>
        <dbReference type="EMBL" id="PBK85896.1"/>
    </source>
</evidence>
<name>A0A2H3DEJ1_ARMGA</name>
<keyword evidence="4" id="KW-1185">Reference proteome</keyword>
<feature type="transmembrane region" description="Helical" evidence="2">
    <location>
        <begin position="118"/>
        <end position="140"/>
    </location>
</feature>
<evidence type="ECO:0000256" key="2">
    <source>
        <dbReference type="SAM" id="Phobius"/>
    </source>
</evidence>
<evidence type="ECO:0000313" key="4">
    <source>
        <dbReference type="Proteomes" id="UP000217790"/>
    </source>
</evidence>
<accession>A0A2H3DEJ1</accession>
<dbReference type="AlphaFoldDB" id="A0A2H3DEJ1"/>
<dbReference type="OrthoDB" id="3041323at2759"/>
<protein>
    <submittedName>
        <fullName evidence="3">Uncharacterized protein</fullName>
    </submittedName>
</protein>
<feature type="compositionally biased region" description="Low complexity" evidence="1">
    <location>
        <begin position="62"/>
        <end position="77"/>
    </location>
</feature>
<keyword evidence="2" id="KW-0812">Transmembrane</keyword>
<reference evidence="4" key="1">
    <citation type="journal article" date="2017" name="Nat. Ecol. Evol.">
        <title>Genome expansion and lineage-specific genetic innovations in the forest pathogenic fungi Armillaria.</title>
        <authorList>
            <person name="Sipos G."/>
            <person name="Prasanna A.N."/>
            <person name="Walter M.C."/>
            <person name="O'Connor E."/>
            <person name="Balint B."/>
            <person name="Krizsan K."/>
            <person name="Kiss B."/>
            <person name="Hess J."/>
            <person name="Varga T."/>
            <person name="Slot J."/>
            <person name="Riley R."/>
            <person name="Boka B."/>
            <person name="Rigling D."/>
            <person name="Barry K."/>
            <person name="Lee J."/>
            <person name="Mihaltcheva S."/>
            <person name="LaButti K."/>
            <person name="Lipzen A."/>
            <person name="Waldron R."/>
            <person name="Moloney N.M."/>
            <person name="Sperisen C."/>
            <person name="Kredics L."/>
            <person name="Vagvoelgyi C."/>
            <person name="Patrignani A."/>
            <person name="Fitzpatrick D."/>
            <person name="Nagy I."/>
            <person name="Doyle S."/>
            <person name="Anderson J.B."/>
            <person name="Grigoriev I.V."/>
            <person name="Gueldener U."/>
            <person name="Muensterkoetter M."/>
            <person name="Nagy L.G."/>
        </authorList>
    </citation>
    <scope>NUCLEOTIDE SEQUENCE [LARGE SCALE GENOMIC DNA]</scope>
    <source>
        <strain evidence="4">Ar21-2</strain>
    </source>
</reference>
<keyword evidence="2" id="KW-1133">Transmembrane helix</keyword>
<dbReference type="EMBL" id="KZ293688">
    <property type="protein sequence ID" value="PBK85896.1"/>
    <property type="molecule type" value="Genomic_DNA"/>
</dbReference>
<organism evidence="3 4">
    <name type="scientific">Armillaria gallica</name>
    <name type="common">Bulbous honey fungus</name>
    <name type="synonym">Armillaria bulbosa</name>
    <dbReference type="NCBI Taxonomy" id="47427"/>
    <lineage>
        <taxon>Eukaryota</taxon>
        <taxon>Fungi</taxon>
        <taxon>Dikarya</taxon>
        <taxon>Basidiomycota</taxon>
        <taxon>Agaricomycotina</taxon>
        <taxon>Agaricomycetes</taxon>
        <taxon>Agaricomycetidae</taxon>
        <taxon>Agaricales</taxon>
        <taxon>Marasmiineae</taxon>
        <taxon>Physalacriaceae</taxon>
        <taxon>Armillaria</taxon>
    </lineage>
</organism>